<evidence type="ECO:0000313" key="2">
    <source>
        <dbReference type="EMBL" id="RMU78290.1"/>
    </source>
</evidence>
<dbReference type="AlphaFoldDB" id="A0A3M5X617"/>
<proteinExistence type="predicted"/>
<feature type="region of interest" description="Disordered" evidence="1">
    <location>
        <begin position="688"/>
        <end position="711"/>
    </location>
</feature>
<dbReference type="EMBL" id="RBUG01000005">
    <property type="protein sequence ID" value="RMU78290.1"/>
    <property type="molecule type" value="Genomic_DNA"/>
</dbReference>
<evidence type="ECO:0000313" key="3">
    <source>
        <dbReference type="Proteomes" id="UP000271152"/>
    </source>
</evidence>
<dbReference type="Proteomes" id="UP000271152">
    <property type="component" value="Unassembled WGS sequence"/>
</dbReference>
<feature type="compositionally biased region" description="Low complexity" evidence="1">
    <location>
        <begin position="8"/>
        <end position="19"/>
    </location>
</feature>
<gene>
    <name evidence="2" type="ORF">ALP23_04804</name>
</gene>
<name>A0A3M5X617_9PSED</name>
<accession>A0A3M5X617</accession>
<feature type="region of interest" description="Disordered" evidence="1">
    <location>
        <begin position="618"/>
        <end position="642"/>
    </location>
</feature>
<evidence type="ECO:0000256" key="1">
    <source>
        <dbReference type="SAM" id="MobiDB-lite"/>
    </source>
</evidence>
<reference evidence="2 3" key="1">
    <citation type="submission" date="2018-08" db="EMBL/GenBank/DDBJ databases">
        <title>Recombination of ecologically and evolutionarily significant loci maintains genetic cohesion in the Pseudomonas syringae species complex.</title>
        <authorList>
            <person name="Dillon M."/>
            <person name="Thakur S."/>
            <person name="Almeida R.N.D."/>
            <person name="Weir B.S."/>
            <person name="Guttman D.S."/>
        </authorList>
    </citation>
    <scope>NUCLEOTIDE SEQUENCE [LARGE SCALE GENOMIC DNA]</scope>
    <source>
        <strain evidence="2 3">ICMP 11947</strain>
    </source>
</reference>
<feature type="region of interest" description="Disordered" evidence="1">
    <location>
        <begin position="1"/>
        <end position="31"/>
    </location>
</feature>
<comment type="caution">
    <text evidence="2">The sequence shown here is derived from an EMBL/GenBank/DDBJ whole genome shotgun (WGS) entry which is preliminary data.</text>
</comment>
<protein>
    <submittedName>
        <fullName evidence="2">Uncharacterized protein</fullName>
    </submittedName>
</protein>
<sequence length="711" mass="76599">MIERSGQPGPASGAGPDAGANRRRSAPPESGCRWLCPNSCRKVLWRLKIGPGSPGTQAQGQQRTAAGMVGEQQFAAQRAHQRIADSQTEAKALGAGLGREEGLAGPRQCFLGKAGAVVTNVQVNALGGLLDTYPQPARRAFFSEGVQRVGDQIAEHLTQTGFTGLHPDRGVRQVTDQFDFHGAPPFGQQRQRIFQRRLQCHAFRGVAVATGEGAQVRDDRGHAPGQFADQLEVAAGVLGALMIEQHFGVFGVTADSGQRLIQLMADTRRHGAQRRQFAGLYQFVLSLHQFLLRLLALQHFLAQTAVEPLQITGPLDNPHLQLAARLGLESDAVQIMTTTLHHQAQQQHQHQQRCAANRHHRAYLTVDKGARREDVDVPAGLFDGLGLGQPGVFIDPQRARIAGRVGLDRDDGFFLVIGQVAGRPKTPFGVGSQNHHAVLVGQQQLLGRLAPQGFGVVQIDLDHQHADDSLTVTHRAGEKVATFGRGRAEAEEPPGSARPRIDEIGPEREVSANETVVVIRVGGRQGQAVCVHQVHDIGTGLTRDFAEQTVGVYQGRCVARCRQCGAQGRQIAEDLRQGFVTVQGAQQVGDVQVQGLAVLIGQHVAVITFGQMLQRPQQRRQAECQKGKAAPARAGRQSGSHGHRLAVAEGLTMPAGDHAAAGNRNTRSILTWASGAYYARRRLVRHPDIAPGGLGSRAHGNRSASFRRLPC</sequence>
<organism evidence="2 3">
    <name type="scientific">Pseudomonas syringae pv. apii</name>
    <dbReference type="NCBI Taxonomy" id="81036"/>
    <lineage>
        <taxon>Bacteria</taxon>
        <taxon>Pseudomonadati</taxon>
        <taxon>Pseudomonadota</taxon>
        <taxon>Gammaproteobacteria</taxon>
        <taxon>Pseudomonadales</taxon>
        <taxon>Pseudomonadaceae</taxon>
        <taxon>Pseudomonas</taxon>
    </lineage>
</organism>